<dbReference type="PROSITE" id="PS51192">
    <property type="entry name" value="HELICASE_ATP_BIND_1"/>
    <property type="match status" value="1"/>
</dbReference>
<dbReference type="Pfam" id="PF22590">
    <property type="entry name" value="Cas3-like_C_2"/>
    <property type="match status" value="1"/>
</dbReference>
<evidence type="ECO:0000256" key="1">
    <source>
        <dbReference type="ARBA" id="ARBA00022741"/>
    </source>
</evidence>
<evidence type="ECO:0000259" key="6">
    <source>
        <dbReference type="PROSITE" id="PS51192"/>
    </source>
</evidence>
<evidence type="ECO:0000259" key="8">
    <source>
        <dbReference type="PROSITE" id="PS51643"/>
    </source>
</evidence>
<accession>B6FXQ2</accession>
<keyword evidence="1" id="KW-0547">Nucleotide-binding</keyword>
<dbReference type="InterPro" id="IPR001650">
    <property type="entry name" value="Helicase_C-like"/>
</dbReference>
<dbReference type="GO" id="GO:0051607">
    <property type="term" value="P:defense response to virus"/>
    <property type="evidence" value="ECO:0007669"/>
    <property type="project" value="UniProtKB-KW"/>
</dbReference>
<dbReference type="GO" id="GO:0016787">
    <property type="term" value="F:hydrolase activity"/>
    <property type="evidence" value="ECO:0007669"/>
    <property type="project" value="UniProtKB-KW"/>
</dbReference>
<dbReference type="InterPro" id="IPR011545">
    <property type="entry name" value="DEAD/DEAH_box_helicase_dom"/>
</dbReference>
<dbReference type="HOGENOM" id="CLU_010123_1_1_9"/>
<dbReference type="EMBL" id="ABWP01000025">
    <property type="protein sequence ID" value="EEA85701.1"/>
    <property type="molecule type" value="Genomic_DNA"/>
</dbReference>
<keyword evidence="4" id="KW-0067">ATP-binding</keyword>
<evidence type="ECO:0000256" key="4">
    <source>
        <dbReference type="ARBA" id="ARBA00022840"/>
    </source>
</evidence>
<keyword evidence="2" id="KW-0378">Hydrolase</keyword>
<dbReference type="InterPro" id="IPR006474">
    <property type="entry name" value="Helicase_Cas3_CRISPR-ass_core"/>
</dbReference>
<organism evidence="9 10">
    <name type="scientific">Peptacetobacter hiranonis (strain DSM 13275 / JCM 10541 / KCTC 15199 / TO-931)</name>
    <name type="common">Clostridium hiranonis</name>
    <dbReference type="NCBI Taxonomy" id="500633"/>
    <lineage>
        <taxon>Bacteria</taxon>
        <taxon>Bacillati</taxon>
        <taxon>Bacillota</taxon>
        <taxon>Clostridia</taxon>
        <taxon>Peptostreptococcales</taxon>
        <taxon>Peptostreptococcaceae</taxon>
        <taxon>Peptacetobacter</taxon>
    </lineage>
</organism>
<dbReference type="CDD" id="cd09641">
    <property type="entry name" value="Cas3''_I"/>
    <property type="match status" value="1"/>
</dbReference>
<dbReference type="InterPro" id="IPR006483">
    <property type="entry name" value="CRISPR-assoc_Cas3_HD"/>
</dbReference>
<keyword evidence="3" id="KW-0347">Helicase</keyword>
<dbReference type="SUPFAM" id="SSF52540">
    <property type="entry name" value="P-loop containing nucleoside triphosphate hydrolases"/>
    <property type="match status" value="1"/>
</dbReference>
<dbReference type="InterPro" id="IPR027417">
    <property type="entry name" value="P-loop_NTPase"/>
</dbReference>
<dbReference type="AlphaFoldDB" id="B6FXQ2"/>
<evidence type="ECO:0000256" key="2">
    <source>
        <dbReference type="ARBA" id="ARBA00022801"/>
    </source>
</evidence>
<dbReference type="InterPro" id="IPR054712">
    <property type="entry name" value="Cas3-like_dom"/>
</dbReference>
<dbReference type="GO" id="GO:0005524">
    <property type="term" value="F:ATP binding"/>
    <property type="evidence" value="ECO:0007669"/>
    <property type="project" value="UniProtKB-KW"/>
</dbReference>
<dbReference type="PROSITE" id="PS51643">
    <property type="entry name" value="HD_CAS3"/>
    <property type="match status" value="1"/>
</dbReference>
<sequence>MDIYAHRKGNKEKELLSEHQDLCLDYFKRIDKEKGILDKVEKCVLKYLERNLTKDEMQIFKDAFVDAIWHHDEGKRNPVFQREKMKNNNIMKEKELDKISEDIGEGSKHSLISALIYIKKYFYKIREFEFEDEELEKDFKLFIFINAYIISKHHGNLDEFYKFIGVDGKSSRLKEITGAIRGNYEILKPILEDGLSEEELCKGLNYKNAMSNTRSRIDEKDNKESSIAIYIYAKLLYSSLVSCDYYSTSQYMSDSKMNSFGSTEDPAGYDKIFEETELTKIIRKYEKDSYGKRDDFSDEKNINVMRSEMFLDAERKYIENKDKRVYLLEAPTGSGKSNAAVNLSLKMMKEGFKKLYYVYPFNNLVEQNRESLDKIFKNTALENDIAVVNSLEEIVVNETKDEDICNKYQRALLDRQFLNYPFILTTHVSLFDTLFGDTAASCFGFIQLIDSVIVFDEIQSYKSTIWEEIIQFLYTFSEILNMKIIIMSATLPDLTKLIGEKGYSVELIDDREKYFSHKLFKNRVEVSYELLSEEIEKDDLDKVLFEHISDNLKKYDKIMIEFIKKQSAMDFYNMFIEENEIDGLNIALMTGDDNIHERKKIINEVKAESGKILLIATQVVEAGVDIDMDIGYKDTSKIDSEEQFMGRINRSAKKNNSIVYFFNKDKADDIYRNDIAVKYNLTIEKNEEMRKALMNKEFSKYYSEIIKFIREKNKNLYEGTNKFFKNSVGKLNFNDVKNRMKLIDYSKKRQRIFLNRTIPNDNGNMLVGKDVWNDYKKLLLGYEYYNEEGEKVSKELDYAQWKVELSRINKKMNYFIYEINDVNGNEYNDSIGDILYFEDGEDYIKNDKLDREKFSNEQLFY</sequence>
<evidence type="ECO:0000256" key="5">
    <source>
        <dbReference type="ARBA" id="ARBA00023118"/>
    </source>
</evidence>
<dbReference type="InterPro" id="IPR014001">
    <property type="entry name" value="Helicase_ATP-bd"/>
</dbReference>
<dbReference type="Gene3D" id="3.40.50.300">
    <property type="entry name" value="P-loop containing nucleotide triphosphate hydrolases"/>
    <property type="match status" value="2"/>
</dbReference>
<dbReference type="NCBIfam" id="TIGR01587">
    <property type="entry name" value="cas3_core"/>
    <property type="match status" value="1"/>
</dbReference>
<dbReference type="SMART" id="SM00487">
    <property type="entry name" value="DEXDc"/>
    <property type="match status" value="1"/>
</dbReference>
<evidence type="ECO:0000313" key="9">
    <source>
        <dbReference type="EMBL" id="EEA85701.1"/>
    </source>
</evidence>
<gene>
    <name evidence="9" type="primary">cas3</name>
    <name evidence="9" type="ORF">CLOHIR_00653</name>
</gene>
<dbReference type="Proteomes" id="UP000003178">
    <property type="component" value="Unassembled WGS sequence"/>
</dbReference>
<dbReference type="GO" id="GO:0003676">
    <property type="term" value="F:nucleic acid binding"/>
    <property type="evidence" value="ECO:0007669"/>
    <property type="project" value="InterPro"/>
</dbReference>
<keyword evidence="5" id="KW-0051">Antiviral defense</keyword>
<dbReference type="RefSeq" id="WP_006441125.1">
    <property type="nucleotide sequence ID" value="NZ_DS995684.1"/>
</dbReference>
<feature type="domain" description="Helicase C-terminal" evidence="7">
    <location>
        <begin position="539"/>
        <end position="706"/>
    </location>
</feature>
<evidence type="ECO:0000256" key="3">
    <source>
        <dbReference type="ARBA" id="ARBA00022806"/>
    </source>
</evidence>
<dbReference type="Pfam" id="PF00270">
    <property type="entry name" value="DEAD"/>
    <property type="match status" value="1"/>
</dbReference>
<feature type="domain" description="Helicase ATP-binding" evidence="6">
    <location>
        <begin position="317"/>
        <end position="509"/>
    </location>
</feature>
<dbReference type="OrthoDB" id="9810236at2"/>
<proteinExistence type="predicted"/>
<comment type="caution">
    <text evidence="9">The sequence shown here is derived from an EMBL/GenBank/DDBJ whole genome shotgun (WGS) entry which is preliminary data.</text>
</comment>
<evidence type="ECO:0000313" key="10">
    <source>
        <dbReference type="Proteomes" id="UP000003178"/>
    </source>
</evidence>
<dbReference type="SMART" id="SM00490">
    <property type="entry name" value="HELICc"/>
    <property type="match status" value="1"/>
</dbReference>
<reference evidence="9 10" key="2">
    <citation type="submission" date="2008-10" db="EMBL/GenBank/DDBJ databases">
        <title>Draft genome sequence of Clostridium hiranonis (DSM 13275).</title>
        <authorList>
            <person name="Sudarsanam P."/>
            <person name="Ley R."/>
            <person name="Guruge J."/>
            <person name="Turnbaugh P.J."/>
            <person name="Mahowald M."/>
            <person name="Liep D."/>
            <person name="Gordon J."/>
        </authorList>
    </citation>
    <scope>NUCLEOTIDE SEQUENCE [LARGE SCALE GENOMIC DNA]</scope>
    <source>
        <strain evidence="9 10">DSM 13275</strain>
    </source>
</reference>
<reference evidence="9 10" key="1">
    <citation type="submission" date="2008-09" db="EMBL/GenBank/DDBJ databases">
        <authorList>
            <person name="Fulton L."/>
            <person name="Clifton S."/>
            <person name="Fulton B."/>
            <person name="Xu J."/>
            <person name="Minx P."/>
            <person name="Pepin K.H."/>
            <person name="Johnson M."/>
            <person name="Thiruvilangam P."/>
            <person name="Bhonagiri V."/>
            <person name="Nash W.E."/>
            <person name="Mardis E.R."/>
            <person name="Wilson R.K."/>
        </authorList>
    </citation>
    <scope>NUCLEOTIDE SEQUENCE [LARGE SCALE GENOMIC DNA]</scope>
    <source>
        <strain evidence="9 10">DSM 13275</strain>
    </source>
</reference>
<dbReference type="STRING" id="500633.CLOHIR_00653"/>
<name>B6FXQ2_PEPHT</name>
<dbReference type="NCBIfam" id="TIGR01596">
    <property type="entry name" value="cas3_HD"/>
    <property type="match status" value="1"/>
</dbReference>
<dbReference type="PANTHER" id="PTHR24031">
    <property type="entry name" value="RNA HELICASE"/>
    <property type="match status" value="1"/>
</dbReference>
<dbReference type="eggNOG" id="COG1203">
    <property type="taxonomic scope" value="Bacteria"/>
</dbReference>
<protein>
    <submittedName>
        <fullName evidence="9">CRISPR-associated helicase Cas3</fullName>
    </submittedName>
</protein>
<keyword evidence="10" id="KW-1185">Reference proteome</keyword>
<feature type="domain" description="HD Cas3-type" evidence="8">
    <location>
        <begin position="9"/>
        <end position="246"/>
    </location>
</feature>
<evidence type="ECO:0000259" key="7">
    <source>
        <dbReference type="PROSITE" id="PS51194"/>
    </source>
</evidence>
<dbReference type="GO" id="GO:0004386">
    <property type="term" value="F:helicase activity"/>
    <property type="evidence" value="ECO:0007669"/>
    <property type="project" value="UniProtKB-KW"/>
</dbReference>
<dbReference type="PROSITE" id="PS51194">
    <property type="entry name" value="HELICASE_CTER"/>
    <property type="match status" value="1"/>
</dbReference>